<keyword evidence="4" id="KW-1185">Reference proteome</keyword>
<dbReference type="OrthoDB" id="129561at2"/>
<feature type="domain" description="Cupin type-2" evidence="2">
    <location>
        <begin position="58"/>
        <end position="127"/>
    </location>
</feature>
<dbReference type="Pfam" id="PF07883">
    <property type="entry name" value="Cupin_2"/>
    <property type="match status" value="1"/>
</dbReference>
<sequence>MRKWALVTVLAAVIGVMPSAALATPGSGVTGTILAKGTTDSGIKIKTKGRTDVIVRTITVEPGGSTGWHYHQGKLIAVVQSGTLTRTMADCSVETSTAGQSFIEPDGADHIHIARNLGTVPVVLYVTYLLPEGAPLSVDAPDPGCGG</sequence>
<protein>
    <submittedName>
        <fullName evidence="3">Cupin domain-containing protein</fullName>
    </submittedName>
</protein>
<dbReference type="Proteomes" id="UP000305778">
    <property type="component" value="Unassembled WGS sequence"/>
</dbReference>
<name>A0A4U0SLM6_9ACTN</name>
<evidence type="ECO:0000313" key="4">
    <source>
        <dbReference type="Proteomes" id="UP000305778"/>
    </source>
</evidence>
<organism evidence="3 4">
    <name type="scientific">Actinacidiphila oryziradicis</name>
    <dbReference type="NCBI Taxonomy" id="2571141"/>
    <lineage>
        <taxon>Bacteria</taxon>
        <taxon>Bacillati</taxon>
        <taxon>Actinomycetota</taxon>
        <taxon>Actinomycetes</taxon>
        <taxon>Kitasatosporales</taxon>
        <taxon>Streptomycetaceae</taxon>
        <taxon>Actinacidiphila</taxon>
    </lineage>
</organism>
<dbReference type="InterPro" id="IPR013096">
    <property type="entry name" value="Cupin_2"/>
</dbReference>
<feature type="chain" id="PRO_5020279097" evidence="1">
    <location>
        <begin position="24"/>
        <end position="147"/>
    </location>
</feature>
<gene>
    <name evidence="3" type="ORF">FCI23_15785</name>
</gene>
<dbReference type="Gene3D" id="2.60.120.10">
    <property type="entry name" value="Jelly Rolls"/>
    <property type="match status" value="1"/>
</dbReference>
<dbReference type="EMBL" id="SUMC01000012">
    <property type="protein sequence ID" value="TKA10800.1"/>
    <property type="molecule type" value="Genomic_DNA"/>
</dbReference>
<proteinExistence type="predicted"/>
<evidence type="ECO:0000256" key="1">
    <source>
        <dbReference type="SAM" id="SignalP"/>
    </source>
</evidence>
<dbReference type="InterPro" id="IPR014710">
    <property type="entry name" value="RmlC-like_jellyroll"/>
</dbReference>
<evidence type="ECO:0000259" key="2">
    <source>
        <dbReference type="Pfam" id="PF07883"/>
    </source>
</evidence>
<feature type="signal peptide" evidence="1">
    <location>
        <begin position="1"/>
        <end position="23"/>
    </location>
</feature>
<dbReference type="AlphaFoldDB" id="A0A4U0SLM6"/>
<dbReference type="SUPFAM" id="SSF51182">
    <property type="entry name" value="RmlC-like cupins"/>
    <property type="match status" value="1"/>
</dbReference>
<dbReference type="InterPro" id="IPR011051">
    <property type="entry name" value="RmlC_Cupin_sf"/>
</dbReference>
<accession>A0A4U0SLM6</accession>
<reference evidence="3 4" key="1">
    <citation type="submission" date="2019-04" db="EMBL/GenBank/DDBJ databases">
        <title>Streptomyces oryziradicis sp. nov., a novel actinomycete isolated from rhizosphere soil of rice (Oryza sativa L.).</title>
        <authorList>
            <person name="Li C."/>
        </authorList>
    </citation>
    <scope>NUCLEOTIDE SEQUENCE [LARGE SCALE GENOMIC DNA]</scope>
    <source>
        <strain evidence="3 4">NEAU-C40</strain>
    </source>
</reference>
<keyword evidence="1" id="KW-0732">Signal</keyword>
<evidence type="ECO:0000313" key="3">
    <source>
        <dbReference type="EMBL" id="TKA10800.1"/>
    </source>
</evidence>
<comment type="caution">
    <text evidence="3">The sequence shown here is derived from an EMBL/GenBank/DDBJ whole genome shotgun (WGS) entry which is preliminary data.</text>
</comment>